<dbReference type="PANTHER" id="PTHR30627">
    <property type="entry name" value="PEPTIDOGLYCAN D,D-TRANSPEPTIDASE"/>
    <property type="match status" value="1"/>
</dbReference>
<evidence type="ECO:0000313" key="4">
    <source>
        <dbReference type="Proteomes" id="UP000275401"/>
    </source>
</evidence>
<comment type="caution">
    <text evidence="3">The sequence shown here is derived from an EMBL/GenBank/DDBJ whole genome shotgun (WGS) entry which is preliminary data.</text>
</comment>
<dbReference type="GO" id="GO:0008658">
    <property type="term" value="F:penicillin binding"/>
    <property type="evidence" value="ECO:0007669"/>
    <property type="project" value="InterPro"/>
</dbReference>
<dbReference type="InterPro" id="IPR050515">
    <property type="entry name" value="Beta-lactam/transpept"/>
</dbReference>
<proteinExistence type="predicted"/>
<dbReference type="AlphaFoldDB" id="A0A3M8VJC8"/>
<dbReference type="EMBL" id="RIBZ01000330">
    <property type="protein sequence ID" value="RNG17686.1"/>
    <property type="molecule type" value="Genomic_DNA"/>
</dbReference>
<evidence type="ECO:0000259" key="2">
    <source>
        <dbReference type="Pfam" id="PF21922"/>
    </source>
</evidence>
<evidence type="ECO:0000313" key="3">
    <source>
        <dbReference type="EMBL" id="RNG17686.1"/>
    </source>
</evidence>
<gene>
    <name evidence="3" type="ORF">EEJ42_29870</name>
</gene>
<dbReference type="InterPro" id="IPR012338">
    <property type="entry name" value="Beta-lactam/transpept-like"/>
</dbReference>
<dbReference type="SUPFAM" id="SSF56601">
    <property type="entry name" value="beta-lactamase/transpeptidase-like"/>
    <property type="match status" value="1"/>
</dbReference>
<feature type="domain" description="Penicillin binding protein A dimerisation" evidence="2">
    <location>
        <begin position="53"/>
        <end position="115"/>
    </location>
</feature>
<dbReference type="Pfam" id="PF00905">
    <property type="entry name" value="Transpeptidase"/>
    <property type="match status" value="1"/>
</dbReference>
<dbReference type="GO" id="GO:0005886">
    <property type="term" value="C:plasma membrane"/>
    <property type="evidence" value="ECO:0007669"/>
    <property type="project" value="TreeGrafter"/>
</dbReference>
<organism evidence="3 4">
    <name type="scientific">Streptomyces botrytidirepellens</name>
    <dbReference type="NCBI Taxonomy" id="2486417"/>
    <lineage>
        <taxon>Bacteria</taxon>
        <taxon>Bacillati</taxon>
        <taxon>Actinomycetota</taxon>
        <taxon>Actinomycetes</taxon>
        <taxon>Kitasatosporales</taxon>
        <taxon>Streptomycetaceae</taxon>
        <taxon>Streptomyces</taxon>
    </lineage>
</organism>
<dbReference type="InterPro" id="IPR001460">
    <property type="entry name" value="PCN-bd_Tpept"/>
</dbReference>
<sequence>MNKPLRRASVFSLLLVLVLLAWVTYVQVVEGGGFRDNSHNERTAISQYANPLGNIMAGGKPITGSSATTGDLKFKRTYKDGKVYAPVTGYASQSYGSNQLEALDRSVLDGSDTRLKNPLEALTREPSKPGDVMTTIDPAVQKAAYKGLGNNTGAAVALDPETGKVLALASTPSYDPSAFAGSGTSDQKAWLKLSKDKDQPMLNRALRQTYPPGSAFKLVVAAAALEDGLYSSVDEPTKSPDPYRLPGTVTDMKNENASAPCKNATIRTALQYSCNTVFAKMAVDLGESKLGAEAKKLGFDASELDIPVRAAKSVYPSGMDRSQTALTGMGQFDVTATPLQMAMVSSAIANDGKLMKPYEVDRTTDGNASALDRTDPQTFTRAMAGSTARELRSAMQTVVQKGTGTNAKIPGVEVGGKTGTAQHGENNSGNPFAWFVSYADDGSGHKVAVAVVVEDSDAPRADISGGGLAGPIAKSMMSAAVDGGAAS</sequence>
<dbReference type="InterPro" id="IPR054120">
    <property type="entry name" value="PBPA_dimer"/>
</dbReference>
<dbReference type="RefSeq" id="WP_123104833.1">
    <property type="nucleotide sequence ID" value="NZ_RIBZ01000330.1"/>
</dbReference>
<evidence type="ECO:0000259" key="1">
    <source>
        <dbReference type="Pfam" id="PF00905"/>
    </source>
</evidence>
<dbReference type="Pfam" id="PF21922">
    <property type="entry name" value="PBP_dimer_2"/>
    <property type="match status" value="1"/>
</dbReference>
<name>A0A3M8VJC8_9ACTN</name>
<dbReference type="PANTHER" id="PTHR30627:SF24">
    <property type="entry name" value="PENICILLIN-BINDING PROTEIN 4B"/>
    <property type="match status" value="1"/>
</dbReference>
<dbReference type="GO" id="GO:0071972">
    <property type="term" value="F:peptidoglycan L,D-transpeptidase activity"/>
    <property type="evidence" value="ECO:0007669"/>
    <property type="project" value="TreeGrafter"/>
</dbReference>
<dbReference type="GO" id="GO:0071555">
    <property type="term" value="P:cell wall organization"/>
    <property type="evidence" value="ECO:0007669"/>
    <property type="project" value="TreeGrafter"/>
</dbReference>
<dbReference type="Proteomes" id="UP000275401">
    <property type="component" value="Unassembled WGS sequence"/>
</dbReference>
<accession>A0A3M8VJC8</accession>
<feature type="domain" description="Penicillin-binding protein transpeptidase" evidence="1">
    <location>
        <begin position="153"/>
        <end position="477"/>
    </location>
</feature>
<dbReference type="Gene3D" id="3.40.710.10">
    <property type="entry name" value="DD-peptidase/beta-lactamase superfamily"/>
    <property type="match status" value="1"/>
</dbReference>
<keyword evidence="4" id="KW-1185">Reference proteome</keyword>
<protein>
    <submittedName>
        <fullName evidence="3">Penicillin-binding protein 2</fullName>
    </submittedName>
</protein>
<dbReference type="Gene3D" id="3.90.1310.10">
    <property type="entry name" value="Penicillin-binding protein 2a (Domain 2)"/>
    <property type="match status" value="1"/>
</dbReference>
<reference evidence="3 4" key="1">
    <citation type="submission" date="2018-11" db="EMBL/GenBank/DDBJ databases">
        <title>The Potential of Streptomyces as Biocontrol Agents against the Tomato grey mould, Botrytis cinerea (Gray mold) Frontiers in Microbiology.</title>
        <authorList>
            <person name="Li D."/>
        </authorList>
    </citation>
    <scope>NUCLEOTIDE SEQUENCE [LARGE SCALE GENOMIC DNA]</scope>
    <source>
        <strain evidence="3 4">NEAU-LD23</strain>
    </source>
</reference>